<evidence type="ECO:0000313" key="2">
    <source>
        <dbReference type="Proteomes" id="UP001281761"/>
    </source>
</evidence>
<keyword evidence="2" id="KW-1185">Reference proteome</keyword>
<evidence type="ECO:0000313" key="1">
    <source>
        <dbReference type="EMBL" id="KAK2960009.1"/>
    </source>
</evidence>
<dbReference type="EMBL" id="JARBJD010000025">
    <property type="protein sequence ID" value="KAK2960009.1"/>
    <property type="molecule type" value="Genomic_DNA"/>
</dbReference>
<reference evidence="1 2" key="1">
    <citation type="journal article" date="2022" name="bioRxiv">
        <title>Genomics of Preaxostyla Flagellates Illuminates Evolutionary Transitions and the Path Towards Mitochondrial Loss.</title>
        <authorList>
            <person name="Novak L.V.F."/>
            <person name="Treitli S.C."/>
            <person name="Pyrih J."/>
            <person name="Halakuc P."/>
            <person name="Pipaliya S.V."/>
            <person name="Vacek V."/>
            <person name="Brzon O."/>
            <person name="Soukal P."/>
            <person name="Eme L."/>
            <person name="Dacks J.B."/>
            <person name="Karnkowska A."/>
            <person name="Elias M."/>
            <person name="Hampl V."/>
        </authorList>
    </citation>
    <scope>NUCLEOTIDE SEQUENCE [LARGE SCALE GENOMIC DNA]</scope>
    <source>
        <strain evidence="1">NAU3</strain>
        <tissue evidence="1">Gut</tissue>
    </source>
</reference>
<sequence length="399" mass="44676">MGCATLFSHSTSVHDLLEAFFVVVVVAHPNSCWGSIFSTLCLMQVLYEYIELVNPEQDLFLNYDLNSKLSFEDKSAIYCSLVALVKAGYTFDNALQNKAARFLISLEPKWDPDHPAKLISELVPSTAGSPSGFIDSISTLLSSPHSTLIGATFSFIRSTTLESTPTIRCQLVESDLITNVLAIIQPHTLPISGNDRIFDHIYYLIIVYLNLASPGSLSELGITDAVDAYNHREMIFQKVVLPSSLFVTFLISNRNIVFERFPISFFNLLSIILLICPFHRPTLEFVLASPIVMTFSSCLLLIEDSRHLWNILKFFNISLQLWKADGAEVTQSTQRMIQALFLEGIEDALEQIVKHDIGGNDAIIVDYYCQSISQLLGSNMYEAEDDDEEESEDEVTSLE</sequence>
<gene>
    <name evidence="1" type="ORF">BLNAU_4892</name>
</gene>
<accession>A0ABQ9Y8I0</accession>
<protein>
    <submittedName>
        <fullName evidence="1">Uncharacterized protein</fullName>
    </submittedName>
</protein>
<name>A0ABQ9Y8I0_9EUKA</name>
<proteinExistence type="predicted"/>
<comment type="caution">
    <text evidence="1">The sequence shown here is derived from an EMBL/GenBank/DDBJ whole genome shotgun (WGS) entry which is preliminary data.</text>
</comment>
<dbReference type="Proteomes" id="UP001281761">
    <property type="component" value="Unassembled WGS sequence"/>
</dbReference>
<organism evidence="1 2">
    <name type="scientific">Blattamonas nauphoetae</name>
    <dbReference type="NCBI Taxonomy" id="2049346"/>
    <lineage>
        <taxon>Eukaryota</taxon>
        <taxon>Metamonada</taxon>
        <taxon>Preaxostyla</taxon>
        <taxon>Oxymonadida</taxon>
        <taxon>Blattamonas</taxon>
    </lineage>
</organism>